<evidence type="ECO:0000313" key="1">
    <source>
        <dbReference type="EMBL" id="KAK6947058.1"/>
    </source>
</evidence>
<name>A0AAN8ZU88_9MAGN</name>
<protein>
    <submittedName>
        <fullName evidence="1">Uncharacterized protein</fullName>
    </submittedName>
</protein>
<proteinExistence type="predicted"/>
<dbReference type="AlphaFoldDB" id="A0AAN8ZU88"/>
<accession>A0AAN8ZU88</accession>
<reference evidence="1 2" key="1">
    <citation type="submission" date="2023-12" db="EMBL/GenBank/DDBJ databases">
        <title>A high-quality genome assembly for Dillenia turbinata (Dilleniales).</title>
        <authorList>
            <person name="Chanderbali A."/>
        </authorList>
    </citation>
    <scope>NUCLEOTIDE SEQUENCE [LARGE SCALE GENOMIC DNA]</scope>
    <source>
        <strain evidence="1">LSX21</strain>
        <tissue evidence="1">Leaf</tissue>
    </source>
</reference>
<sequence length="85" mass="9481">MAGTVGKRFKMIGFSPKLPPGPGKLPLIGNMHQLVKLLEVITRMTAKLEKLHGEIDKTPEIIINEHNTTEKKISVMKKAVAVYFQ</sequence>
<gene>
    <name evidence="1" type="ORF">RJ641_000531</name>
</gene>
<evidence type="ECO:0000313" key="2">
    <source>
        <dbReference type="Proteomes" id="UP001370490"/>
    </source>
</evidence>
<dbReference type="Proteomes" id="UP001370490">
    <property type="component" value="Unassembled WGS sequence"/>
</dbReference>
<keyword evidence="2" id="KW-1185">Reference proteome</keyword>
<dbReference type="EMBL" id="JBAMMX010000001">
    <property type="protein sequence ID" value="KAK6947058.1"/>
    <property type="molecule type" value="Genomic_DNA"/>
</dbReference>
<comment type="caution">
    <text evidence="1">The sequence shown here is derived from an EMBL/GenBank/DDBJ whole genome shotgun (WGS) entry which is preliminary data.</text>
</comment>
<organism evidence="1 2">
    <name type="scientific">Dillenia turbinata</name>
    <dbReference type="NCBI Taxonomy" id="194707"/>
    <lineage>
        <taxon>Eukaryota</taxon>
        <taxon>Viridiplantae</taxon>
        <taxon>Streptophyta</taxon>
        <taxon>Embryophyta</taxon>
        <taxon>Tracheophyta</taxon>
        <taxon>Spermatophyta</taxon>
        <taxon>Magnoliopsida</taxon>
        <taxon>eudicotyledons</taxon>
        <taxon>Gunneridae</taxon>
        <taxon>Pentapetalae</taxon>
        <taxon>Dilleniales</taxon>
        <taxon>Dilleniaceae</taxon>
        <taxon>Dillenia</taxon>
    </lineage>
</organism>